<organism evidence="6 7">
    <name type="scientific">Umezawaea endophytica</name>
    <dbReference type="NCBI Taxonomy" id="1654476"/>
    <lineage>
        <taxon>Bacteria</taxon>
        <taxon>Bacillati</taxon>
        <taxon>Actinomycetota</taxon>
        <taxon>Actinomycetes</taxon>
        <taxon>Pseudonocardiales</taxon>
        <taxon>Pseudonocardiaceae</taxon>
        <taxon>Umezawaea</taxon>
    </lineage>
</organism>
<dbReference type="InterPro" id="IPR050109">
    <property type="entry name" value="HTH-type_TetR-like_transc_reg"/>
</dbReference>
<dbReference type="Gene3D" id="1.10.357.10">
    <property type="entry name" value="Tetracycline Repressor, domain 2"/>
    <property type="match status" value="1"/>
</dbReference>
<dbReference type="GO" id="GO:0000976">
    <property type="term" value="F:transcription cis-regulatory region binding"/>
    <property type="evidence" value="ECO:0007669"/>
    <property type="project" value="TreeGrafter"/>
</dbReference>
<dbReference type="Pfam" id="PF17940">
    <property type="entry name" value="TetR_C_31"/>
    <property type="match status" value="1"/>
</dbReference>
<protein>
    <submittedName>
        <fullName evidence="6">TetR family transcriptional regulator</fullName>
    </submittedName>
</protein>
<dbReference type="Proteomes" id="UP001141259">
    <property type="component" value="Unassembled WGS sequence"/>
</dbReference>
<dbReference type="Pfam" id="PF00440">
    <property type="entry name" value="TetR_N"/>
    <property type="match status" value="1"/>
</dbReference>
<keyword evidence="2 4" id="KW-0238">DNA-binding</keyword>
<name>A0A9X3ACN5_9PSEU</name>
<evidence type="ECO:0000313" key="7">
    <source>
        <dbReference type="Proteomes" id="UP001141259"/>
    </source>
</evidence>
<dbReference type="RefSeq" id="WP_259620772.1">
    <property type="nucleotide sequence ID" value="NZ_JANYMP010000001.1"/>
</dbReference>
<dbReference type="PROSITE" id="PS50977">
    <property type="entry name" value="HTH_TETR_2"/>
    <property type="match status" value="1"/>
</dbReference>
<keyword evidence="7" id="KW-1185">Reference proteome</keyword>
<reference evidence="6" key="1">
    <citation type="submission" date="2022-08" db="EMBL/GenBank/DDBJ databases">
        <authorList>
            <person name="Tistechok S."/>
            <person name="Samborskyy M."/>
            <person name="Roman I."/>
        </authorList>
    </citation>
    <scope>NUCLEOTIDE SEQUENCE</scope>
    <source>
        <strain evidence="6">DSM 103496</strain>
    </source>
</reference>
<evidence type="ECO:0000256" key="2">
    <source>
        <dbReference type="ARBA" id="ARBA00023125"/>
    </source>
</evidence>
<sequence length="188" mass="20081">MSSPAARRGLEVRRRLLAAAVELVPERGWAGVSTRVLAERAGVTPSVVHYHYPTLRALLTEAVVGHVRQALGEVEAFLATASTPEDAVDALIASVERYTGSDPTSLLLTESYLAATRDEELRERLGGAVVEFRLRFGAWLGERGVPDPERTAAVLIAAVDGLLLHRGLGAAPDSAAVLRRLVDRGGRA</sequence>
<dbReference type="PRINTS" id="PR00455">
    <property type="entry name" value="HTHTETR"/>
</dbReference>
<feature type="domain" description="HTH tetR-type" evidence="5">
    <location>
        <begin position="10"/>
        <end position="70"/>
    </location>
</feature>
<evidence type="ECO:0000313" key="6">
    <source>
        <dbReference type="EMBL" id="MCS7475247.1"/>
    </source>
</evidence>
<keyword evidence="1" id="KW-0805">Transcription regulation</keyword>
<dbReference type="InterPro" id="IPR001647">
    <property type="entry name" value="HTH_TetR"/>
</dbReference>
<evidence type="ECO:0000256" key="1">
    <source>
        <dbReference type="ARBA" id="ARBA00023015"/>
    </source>
</evidence>
<dbReference type="GO" id="GO:0003700">
    <property type="term" value="F:DNA-binding transcription factor activity"/>
    <property type="evidence" value="ECO:0007669"/>
    <property type="project" value="TreeGrafter"/>
</dbReference>
<dbReference type="InterPro" id="IPR009057">
    <property type="entry name" value="Homeodomain-like_sf"/>
</dbReference>
<dbReference type="PANTHER" id="PTHR30055">
    <property type="entry name" value="HTH-TYPE TRANSCRIPTIONAL REGULATOR RUTR"/>
    <property type="match status" value="1"/>
</dbReference>
<evidence type="ECO:0000256" key="4">
    <source>
        <dbReference type="PROSITE-ProRule" id="PRU00335"/>
    </source>
</evidence>
<dbReference type="EMBL" id="JANYMP010000001">
    <property type="protein sequence ID" value="MCS7475247.1"/>
    <property type="molecule type" value="Genomic_DNA"/>
</dbReference>
<gene>
    <name evidence="6" type="ORF">NZH93_00145</name>
</gene>
<dbReference type="InterPro" id="IPR041583">
    <property type="entry name" value="TetR_C_31"/>
</dbReference>
<dbReference type="SUPFAM" id="SSF48498">
    <property type="entry name" value="Tetracyclin repressor-like, C-terminal domain"/>
    <property type="match status" value="1"/>
</dbReference>
<dbReference type="InterPro" id="IPR036271">
    <property type="entry name" value="Tet_transcr_reg_TetR-rel_C_sf"/>
</dbReference>
<evidence type="ECO:0000256" key="3">
    <source>
        <dbReference type="ARBA" id="ARBA00023163"/>
    </source>
</evidence>
<dbReference type="PANTHER" id="PTHR30055:SF234">
    <property type="entry name" value="HTH-TYPE TRANSCRIPTIONAL REGULATOR BETI"/>
    <property type="match status" value="1"/>
</dbReference>
<comment type="caution">
    <text evidence="6">The sequence shown here is derived from an EMBL/GenBank/DDBJ whole genome shotgun (WGS) entry which is preliminary data.</text>
</comment>
<keyword evidence="3" id="KW-0804">Transcription</keyword>
<dbReference type="AlphaFoldDB" id="A0A9X3ACN5"/>
<proteinExistence type="predicted"/>
<evidence type="ECO:0000259" key="5">
    <source>
        <dbReference type="PROSITE" id="PS50977"/>
    </source>
</evidence>
<feature type="DNA-binding region" description="H-T-H motif" evidence="4">
    <location>
        <begin position="33"/>
        <end position="52"/>
    </location>
</feature>
<dbReference type="SUPFAM" id="SSF46689">
    <property type="entry name" value="Homeodomain-like"/>
    <property type="match status" value="1"/>
</dbReference>
<accession>A0A9X3ACN5</accession>